<dbReference type="Proteomes" id="UP001241377">
    <property type="component" value="Unassembled WGS sequence"/>
</dbReference>
<gene>
    <name evidence="1" type="ORF">QFC19_000869</name>
</gene>
<sequence length="491" mass="55256">MRAKFLVLHPSADIDKVVEKANLQGTKNGAFDAVLLLGDVVSTPKTKIDQPTYFTKGPSDSFKDKLSTPSDTSIDIKPNLTLVQPPFSVLTLSSGVKIGYLSGQDFDAEKVTEKLDSITGTIDVLVSYKWPKAIAAREKLILVADSNIDKVVSRLRPRYHFAIGSPTSKFFELAPFKWEDNTTTRFISLGQEGTGEKWFYAFGIDPQMPVAVPDSHLIANPFTTLPPQLHEERKRQLETIDGGSSKRAKAVGPESCFFCLSNPNVEKHMIVSIGKSAYLTTAKGPLPKPTKDIPFPCHAIIIPIDHVSTLRSPKTNVVEDATYLEMNRFRLSVVDALAEKYPLYVLISFEINRADNVHLHVQLLPIHSSLLETFEAELESKTALNNEKFQRNQNLKFDKYTSDSDPQLLDTINNYDHIVFHVFSSPKTIYAARLTDPTKMVDLQFPRRVLAATLKCPKRARWDKCKQNKIQETADCEDYKSFFETHDFTRD</sequence>
<name>A0ACC2WN23_9TREE</name>
<accession>A0ACC2WN23</accession>
<evidence type="ECO:0000313" key="2">
    <source>
        <dbReference type="Proteomes" id="UP001241377"/>
    </source>
</evidence>
<organism evidence="1 2">
    <name type="scientific">Naganishia cerealis</name>
    <dbReference type="NCBI Taxonomy" id="610337"/>
    <lineage>
        <taxon>Eukaryota</taxon>
        <taxon>Fungi</taxon>
        <taxon>Dikarya</taxon>
        <taxon>Basidiomycota</taxon>
        <taxon>Agaricomycotina</taxon>
        <taxon>Tremellomycetes</taxon>
        <taxon>Filobasidiales</taxon>
        <taxon>Filobasidiaceae</taxon>
        <taxon>Naganishia</taxon>
    </lineage>
</organism>
<reference evidence="1" key="1">
    <citation type="submission" date="2023-04" db="EMBL/GenBank/DDBJ databases">
        <title>Draft Genome sequencing of Naganishia species isolated from polar environments using Oxford Nanopore Technology.</title>
        <authorList>
            <person name="Leo P."/>
            <person name="Venkateswaran K."/>
        </authorList>
    </citation>
    <scope>NUCLEOTIDE SEQUENCE</scope>
    <source>
        <strain evidence="1">MNA-CCFEE 5261</strain>
    </source>
</reference>
<comment type="caution">
    <text evidence="1">The sequence shown here is derived from an EMBL/GenBank/DDBJ whole genome shotgun (WGS) entry which is preliminary data.</text>
</comment>
<protein>
    <submittedName>
        <fullName evidence="1">Uncharacterized protein</fullName>
    </submittedName>
</protein>
<dbReference type="EMBL" id="JASBWR010000006">
    <property type="protein sequence ID" value="KAJ9111947.1"/>
    <property type="molecule type" value="Genomic_DNA"/>
</dbReference>
<proteinExistence type="predicted"/>
<evidence type="ECO:0000313" key="1">
    <source>
        <dbReference type="EMBL" id="KAJ9111947.1"/>
    </source>
</evidence>
<keyword evidence="2" id="KW-1185">Reference proteome</keyword>